<protein>
    <submittedName>
        <fullName evidence="1">Uncharacterized protein</fullName>
    </submittedName>
</protein>
<organism evidence="1 2">
    <name type="scientific">Prevotella micans F0438</name>
    <dbReference type="NCBI Taxonomy" id="883158"/>
    <lineage>
        <taxon>Bacteria</taxon>
        <taxon>Pseudomonadati</taxon>
        <taxon>Bacteroidota</taxon>
        <taxon>Bacteroidia</taxon>
        <taxon>Bacteroidales</taxon>
        <taxon>Prevotellaceae</taxon>
        <taxon>Prevotella</taxon>
    </lineage>
</organism>
<dbReference type="STRING" id="883158.HMPREF9140_01621"/>
<dbReference type="HOGENOM" id="CLU_2106776_0_0_10"/>
<name>H1Q3Y3_9BACT</name>
<comment type="caution">
    <text evidence="1">The sequence shown here is derived from an EMBL/GenBank/DDBJ whole genome shotgun (WGS) entry which is preliminary data.</text>
</comment>
<dbReference type="Proteomes" id="UP000016023">
    <property type="component" value="Unassembled WGS sequence"/>
</dbReference>
<sequence length="115" mass="13234">MIIGSIGTRFIIEESMIYMTNRAYIIKRWNILFRLTIATVVMLKSRAPEIISNASARNNLFSSIISCTSTEINYSALQRQIQSTKNRRTRVLKELLKLISPLEGRESQLEVPLRC</sequence>
<dbReference type="EMBL" id="AGWK01000042">
    <property type="protein sequence ID" value="EHO68581.1"/>
    <property type="molecule type" value="Genomic_DNA"/>
</dbReference>
<evidence type="ECO:0000313" key="2">
    <source>
        <dbReference type="Proteomes" id="UP000016023"/>
    </source>
</evidence>
<evidence type="ECO:0000313" key="1">
    <source>
        <dbReference type="EMBL" id="EHO68581.1"/>
    </source>
</evidence>
<dbReference type="AlphaFoldDB" id="H1Q3Y3"/>
<proteinExistence type="predicted"/>
<reference evidence="1 2" key="1">
    <citation type="submission" date="2011-12" db="EMBL/GenBank/DDBJ databases">
        <title>The Genome Sequence of Prevotella micans F0438.</title>
        <authorList>
            <consortium name="The Broad Institute Genome Sequencing Platform"/>
            <person name="Earl A."/>
            <person name="Ward D."/>
            <person name="Feldgarden M."/>
            <person name="Gevers D."/>
            <person name="Izard J."/>
            <person name="Baranova O.V."/>
            <person name="Blanton J.M."/>
            <person name="Wade W.G."/>
            <person name="Dewhirst F.E."/>
            <person name="Young S.K."/>
            <person name="Zeng Q."/>
            <person name="Gargeya S."/>
            <person name="Fitzgerald M."/>
            <person name="Haas B."/>
            <person name="Abouelleil A."/>
            <person name="Alvarado L."/>
            <person name="Arachchi H.M."/>
            <person name="Berlin A."/>
            <person name="Chapman S.B."/>
            <person name="Gearin G."/>
            <person name="Goldberg J."/>
            <person name="Griggs A."/>
            <person name="Gujja S."/>
            <person name="Hansen M."/>
            <person name="Heiman D."/>
            <person name="Howarth C."/>
            <person name="Larimer J."/>
            <person name="Lui A."/>
            <person name="MacDonald P.J.P."/>
            <person name="McCowen C."/>
            <person name="Montmayeur A."/>
            <person name="Murphy C."/>
            <person name="Neiman D."/>
            <person name="Pearson M."/>
            <person name="Priest M."/>
            <person name="Roberts A."/>
            <person name="Saif S."/>
            <person name="Shea T."/>
            <person name="Sisk P."/>
            <person name="Stolte C."/>
            <person name="Sykes S."/>
            <person name="Wortman J."/>
            <person name="Nusbaum C."/>
            <person name="Birren B."/>
        </authorList>
    </citation>
    <scope>NUCLEOTIDE SEQUENCE [LARGE SCALE GENOMIC DNA]</scope>
    <source>
        <strain evidence="1 2">F0438</strain>
    </source>
</reference>
<accession>H1Q3Y3</accession>
<keyword evidence="2" id="KW-1185">Reference proteome</keyword>
<gene>
    <name evidence="1" type="ORF">HMPREF9140_01621</name>
</gene>